<sequence length="523" mass="59392">MRQTPIKPADIFNRRTAGCLLHPTSLPAAKLGHCDVPSGNLGRHAHHFLAFLHSAGLNVWQMLPTGPTHSDRSPYQSWSAHAGSPNLICLQQLIDWGWLSAEAIAKHLPVGDCLSFDDMAQLRTIACDEFFRHIETAQGKHIGRDYQRFLKEQAHWLDDFALFLALRKAHGGVSWLDWPEPLRLRDNKALASARQQYQRDIAQAYFEQFAFYSQWQALRQSASEQGVQLFGDIPIFVALDSVDVWAHPDQFMLDQRGQPVSVAGVPPDYFSETGQHWGNPHYRWDTMQADDFAWWRDRLGGQLAQFDLIRIDHFRGLDAYWEIPAGSPDARAGRWVEAPGEALLASLFKHCHNLPIVAENLGLITDSVESLRKRFALPGMLVLQFGFDGNPTNINAPHHFEPVNIVYTGTHDNDTTKGWLDSLTSAERERLAEYLNTLPTPWGLIKTALASVARMAIVPLQDWLELDNTARMNTPGTLDNNWLWRFQWEDLPADLATRIKQDVIRYDRLGQDLPFSDDISPEK</sequence>
<dbReference type="GO" id="GO:0004134">
    <property type="term" value="F:4-alpha-glucanotransferase activity"/>
    <property type="evidence" value="ECO:0007669"/>
    <property type="project" value="UniProtKB-EC"/>
</dbReference>
<keyword evidence="7 10" id="KW-0119">Carbohydrate metabolism</keyword>
<evidence type="ECO:0000313" key="11">
    <source>
        <dbReference type="EMBL" id="MDO3382470.1"/>
    </source>
</evidence>
<proteinExistence type="inferred from homology"/>
<dbReference type="PANTHER" id="PTHR32438:SF5">
    <property type="entry name" value="4-ALPHA-GLUCANOTRANSFERASE DPE1, CHLOROPLASTIC_AMYLOPLASTIC"/>
    <property type="match status" value="1"/>
</dbReference>
<evidence type="ECO:0000313" key="12">
    <source>
        <dbReference type="Proteomes" id="UP001168380"/>
    </source>
</evidence>
<accession>A0ABT8TER9</accession>
<dbReference type="EMBL" id="JAULRT010000052">
    <property type="protein sequence ID" value="MDO3382470.1"/>
    <property type="molecule type" value="Genomic_DNA"/>
</dbReference>
<dbReference type="InterPro" id="IPR017853">
    <property type="entry name" value="GH"/>
</dbReference>
<dbReference type="Pfam" id="PF02446">
    <property type="entry name" value="Glyco_hydro_77"/>
    <property type="match status" value="1"/>
</dbReference>
<dbReference type="PANTHER" id="PTHR32438">
    <property type="entry name" value="4-ALPHA-GLUCANOTRANSFERASE DPE1, CHLOROPLASTIC/AMYLOPLASTIC"/>
    <property type="match status" value="1"/>
</dbReference>
<dbReference type="RefSeq" id="WP_302712738.1">
    <property type="nucleotide sequence ID" value="NZ_JAULRT010000052.1"/>
</dbReference>
<evidence type="ECO:0000256" key="1">
    <source>
        <dbReference type="ARBA" id="ARBA00000439"/>
    </source>
</evidence>
<dbReference type="SUPFAM" id="SSF51445">
    <property type="entry name" value="(Trans)glycosidases"/>
    <property type="match status" value="1"/>
</dbReference>
<dbReference type="Proteomes" id="UP001168380">
    <property type="component" value="Unassembled WGS sequence"/>
</dbReference>
<evidence type="ECO:0000256" key="10">
    <source>
        <dbReference type="RuleBase" id="RU361207"/>
    </source>
</evidence>
<protein>
    <recommendedName>
        <fullName evidence="4 10">4-alpha-glucanotransferase</fullName>
        <ecNumber evidence="3 10">2.4.1.25</ecNumber>
    </recommendedName>
    <alternativeName>
        <fullName evidence="8 10">Amylomaltase</fullName>
    </alternativeName>
    <alternativeName>
        <fullName evidence="9 10">Disproportionating enzyme</fullName>
    </alternativeName>
</protein>
<evidence type="ECO:0000256" key="4">
    <source>
        <dbReference type="ARBA" id="ARBA00020295"/>
    </source>
</evidence>
<dbReference type="Gene3D" id="3.20.20.80">
    <property type="entry name" value="Glycosidases"/>
    <property type="match status" value="1"/>
</dbReference>
<evidence type="ECO:0000256" key="2">
    <source>
        <dbReference type="ARBA" id="ARBA00005684"/>
    </source>
</evidence>
<dbReference type="EC" id="2.4.1.25" evidence="3 10"/>
<evidence type="ECO:0000256" key="9">
    <source>
        <dbReference type="ARBA" id="ARBA00031501"/>
    </source>
</evidence>
<keyword evidence="5 10" id="KW-0328">Glycosyltransferase</keyword>
<organism evidence="11 12">
    <name type="scientific">Gilvimarinus algae</name>
    <dbReference type="NCBI Taxonomy" id="3058037"/>
    <lineage>
        <taxon>Bacteria</taxon>
        <taxon>Pseudomonadati</taxon>
        <taxon>Pseudomonadota</taxon>
        <taxon>Gammaproteobacteria</taxon>
        <taxon>Cellvibrionales</taxon>
        <taxon>Cellvibrionaceae</taxon>
        <taxon>Gilvimarinus</taxon>
    </lineage>
</organism>
<comment type="catalytic activity">
    <reaction evidence="1 10">
        <text>Transfers a segment of a (1-&gt;4)-alpha-D-glucan to a new position in an acceptor, which may be glucose or a (1-&gt;4)-alpha-D-glucan.</text>
        <dbReference type="EC" id="2.4.1.25"/>
    </reaction>
</comment>
<evidence type="ECO:0000256" key="7">
    <source>
        <dbReference type="ARBA" id="ARBA00023277"/>
    </source>
</evidence>
<keyword evidence="6 10" id="KW-0808">Transferase</keyword>
<evidence type="ECO:0000256" key="8">
    <source>
        <dbReference type="ARBA" id="ARBA00031423"/>
    </source>
</evidence>
<evidence type="ECO:0000256" key="6">
    <source>
        <dbReference type="ARBA" id="ARBA00022679"/>
    </source>
</evidence>
<dbReference type="NCBIfam" id="TIGR00217">
    <property type="entry name" value="malQ"/>
    <property type="match status" value="1"/>
</dbReference>
<evidence type="ECO:0000256" key="5">
    <source>
        <dbReference type="ARBA" id="ARBA00022676"/>
    </source>
</evidence>
<comment type="caution">
    <text evidence="11">The sequence shown here is derived from an EMBL/GenBank/DDBJ whole genome shotgun (WGS) entry which is preliminary data.</text>
</comment>
<name>A0ABT8TER9_9GAMM</name>
<keyword evidence="12" id="KW-1185">Reference proteome</keyword>
<dbReference type="NCBIfam" id="NF011080">
    <property type="entry name" value="PRK14508.1-3"/>
    <property type="match status" value="1"/>
</dbReference>
<comment type="similarity">
    <text evidence="2 10">Belongs to the disproportionating enzyme family.</text>
</comment>
<evidence type="ECO:0000256" key="3">
    <source>
        <dbReference type="ARBA" id="ARBA00012560"/>
    </source>
</evidence>
<gene>
    <name evidence="11" type="primary">malQ</name>
    <name evidence="11" type="ORF">QWI16_09815</name>
</gene>
<reference evidence="11" key="1">
    <citation type="submission" date="2023-07" db="EMBL/GenBank/DDBJ databases">
        <title>Gilvimarinus algae sp. nov., isolated from the surface of Kelp.</title>
        <authorList>
            <person name="Sun Y.Y."/>
            <person name="Gong Y."/>
            <person name="Du Z.J."/>
        </authorList>
    </citation>
    <scope>NUCLEOTIDE SEQUENCE</scope>
    <source>
        <strain evidence="11">SDUM040014</strain>
    </source>
</reference>
<dbReference type="InterPro" id="IPR003385">
    <property type="entry name" value="Glyco_hydro_77"/>
</dbReference>